<dbReference type="InterPro" id="IPR001878">
    <property type="entry name" value="Znf_CCHC"/>
</dbReference>
<dbReference type="KEGG" id="nnu:104593830"/>
<accession>A0A1U7ZKF8</accession>
<dbReference type="eggNOG" id="KOG0017">
    <property type="taxonomic scope" value="Eukaryota"/>
</dbReference>
<dbReference type="AlphaFoldDB" id="A0A1U7ZKF8"/>
<gene>
    <name evidence="4" type="primary">LOC104593830</name>
</gene>
<keyword evidence="1" id="KW-0863">Zinc-finger</keyword>
<dbReference type="PANTHER" id="PTHR34222:SF95">
    <property type="entry name" value="RRNA 2'-O-METHYLTRANSFERASE FIBRILLARIN-LIKE ISOFORM X1"/>
    <property type="match status" value="1"/>
</dbReference>
<keyword evidence="1" id="KW-0862">Zinc</keyword>
<name>A0A1U7ZKF8_NELNU</name>
<reference evidence="4" key="1">
    <citation type="submission" date="2025-08" db="UniProtKB">
        <authorList>
            <consortium name="RefSeq"/>
        </authorList>
    </citation>
    <scope>IDENTIFICATION</scope>
</reference>
<dbReference type="InParanoid" id="A0A1U7ZKF8"/>
<feature type="domain" description="CCHC-type" evidence="2">
    <location>
        <begin position="195"/>
        <end position="210"/>
    </location>
</feature>
<protein>
    <submittedName>
        <fullName evidence="4">rRNA 2'-O-methyltransferase fibrillarin-like isoform X1</fullName>
    </submittedName>
</protein>
<keyword evidence="3" id="KW-1185">Reference proteome</keyword>
<dbReference type="GO" id="GO:0003676">
    <property type="term" value="F:nucleic acid binding"/>
    <property type="evidence" value="ECO:0007669"/>
    <property type="project" value="InterPro"/>
</dbReference>
<dbReference type="PANTHER" id="PTHR34222">
    <property type="entry name" value="GAG_PRE-INTEGRS DOMAIN-CONTAINING PROTEIN"/>
    <property type="match status" value="1"/>
</dbReference>
<evidence type="ECO:0000256" key="1">
    <source>
        <dbReference type="PROSITE-ProRule" id="PRU00047"/>
    </source>
</evidence>
<dbReference type="OrthoDB" id="1737945at2759"/>
<keyword evidence="1" id="KW-0479">Metal-binding</keyword>
<proteinExistence type="predicted"/>
<sequence>MTWLWNSMEPKISANFMFLDTAKDIWEHAKKLYSRQDNTTRVYQLYQEYFDLQQGNKTLEEYYANMKNLINELNVYHPLTLDVKVQQQQREQLDVTRFLVGLKSEYEPVRPKFWEVLLFLHLRKYLQRLRRISLGSIESTTLSDRSGFVVARGGGRGNRGGGHGSRGGCGGSIFGRGGGCDSRGDRGKGKGNSTRKCTHCGKEGHSANFCYNLHGPPSTWENHAAAGGVDVSDNQQPYLTPSTSTFISKKEMMSVPRDEYERFLQTTSQHTTATIAHSDIACLASKPSPWIIYSRASDHMTGTPGSQD</sequence>
<evidence type="ECO:0000313" key="3">
    <source>
        <dbReference type="Proteomes" id="UP000189703"/>
    </source>
</evidence>
<evidence type="ECO:0000313" key="4">
    <source>
        <dbReference type="RefSeq" id="XP_010252152.1"/>
    </source>
</evidence>
<dbReference type="GeneID" id="104593830"/>
<dbReference type="OMA" id="QHSANIA"/>
<organism evidence="3 4">
    <name type="scientific">Nelumbo nucifera</name>
    <name type="common">Sacred lotus</name>
    <dbReference type="NCBI Taxonomy" id="4432"/>
    <lineage>
        <taxon>Eukaryota</taxon>
        <taxon>Viridiplantae</taxon>
        <taxon>Streptophyta</taxon>
        <taxon>Embryophyta</taxon>
        <taxon>Tracheophyta</taxon>
        <taxon>Spermatophyta</taxon>
        <taxon>Magnoliopsida</taxon>
        <taxon>Proteales</taxon>
        <taxon>Nelumbonaceae</taxon>
        <taxon>Nelumbo</taxon>
    </lineage>
</organism>
<dbReference type="RefSeq" id="XP_010252152.1">
    <property type="nucleotide sequence ID" value="XM_010253850.2"/>
</dbReference>
<evidence type="ECO:0000259" key="2">
    <source>
        <dbReference type="PROSITE" id="PS50158"/>
    </source>
</evidence>
<dbReference type="Pfam" id="PF14223">
    <property type="entry name" value="Retrotran_gag_2"/>
    <property type="match status" value="1"/>
</dbReference>
<dbReference type="GO" id="GO:0008270">
    <property type="term" value="F:zinc ion binding"/>
    <property type="evidence" value="ECO:0007669"/>
    <property type="project" value="UniProtKB-KW"/>
</dbReference>
<dbReference type="Proteomes" id="UP000189703">
    <property type="component" value="Unplaced"/>
</dbReference>
<dbReference type="PROSITE" id="PS50158">
    <property type="entry name" value="ZF_CCHC"/>
    <property type="match status" value="1"/>
</dbReference>